<dbReference type="PANTHER" id="PTHR33104">
    <property type="entry name" value="SI:DKEY-29D5.2"/>
    <property type="match status" value="1"/>
</dbReference>
<proteinExistence type="predicted"/>
<dbReference type="Pfam" id="PF18758">
    <property type="entry name" value="KDZ"/>
    <property type="match status" value="1"/>
</dbReference>
<dbReference type="EMBL" id="FNXT01000024">
    <property type="protein sequence ID" value="SZX59727.1"/>
    <property type="molecule type" value="Genomic_DNA"/>
</dbReference>
<dbReference type="Proteomes" id="UP000256970">
    <property type="component" value="Unassembled WGS sequence"/>
</dbReference>
<reference evidence="1 2" key="1">
    <citation type="submission" date="2016-10" db="EMBL/GenBank/DDBJ databases">
        <authorList>
            <person name="Cai Z."/>
        </authorList>
    </citation>
    <scope>NUCLEOTIDE SEQUENCE [LARGE SCALE GENOMIC DNA]</scope>
</reference>
<dbReference type="AlphaFoldDB" id="A0A383V2D0"/>
<accession>A0A383V2D0</accession>
<gene>
    <name evidence="1" type="ORF">BQ4739_LOCUS339</name>
</gene>
<keyword evidence="2" id="KW-1185">Reference proteome</keyword>
<evidence type="ECO:0000313" key="1">
    <source>
        <dbReference type="EMBL" id="SZX59727.1"/>
    </source>
</evidence>
<dbReference type="PANTHER" id="PTHR33104:SF2">
    <property type="entry name" value="CXC3 LIKE CYSTEINE CLUSTER DOMAIN-CONTAINING PROTEIN"/>
    <property type="match status" value="1"/>
</dbReference>
<dbReference type="InterPro" id="IPR040521">
    <property type="entry name" value="KDZ"/>
</dbReference>
<evidence type="ECO:0000313" key="2">
    <source>
        <dbReference type="Proteomes" id="UP000256970"/>
    </source>
</evidence>
<name>A0A383V2D0_TETOB</name>
<organism evidence="1 2">
    <name type="scientific">Tetradesmus obliquus</name>
    <name type="common">Green alga</name>
    <name type="synonym">Acutodesmus obliquus</name>
    <dbReference type="NCBI Taxonomy" id="3088"/>
    <lineage>
        <taxon>Eukaryota</taxon>
        <taxon>Viridiplantae</taxon>
        <taxon>Chlorophyta</taxon>
        <taxon>core chlorophytes</taxon>
        <taxon>Chlorophyceae</taxon>
        <taxon>CS clade</taxon>
        <taxon>Sphaeropleales</taxon>
        <taxon>Scenedesmaceae</taxon>
        <taxon>Tetradesmus</taxon>
    </lineage>
</organism>
<sequence>MACISELKSRAGIVDAVAVLHPTQLRREINMRTFRSAHREYKFCQTDLRLGLQLLNDLECPACSDGMAGVHIDANMKLFTWLRHRELWRQQHYSEFFADDASVQLSLQALDLATGSTRRVPDNICNGLWAAASDGQQRRQAQQKITGRCVATDARHGGPIAAANLVGSGEHYGYAFHIAAHNLMTSGLQQLHIDIMRQWAAWSERVVEALQRYQPPTSTQQQQPLHQQEELQQLQQRIQELRDLVCTGSWGAVRKALSHAHGTLHSQACQMLWQPGWTSGCAKTLGEECEQLFSYLSRFSGTTRNQSLAGSSDALTEAALHFGRQKRAKQSLLLVQRYKKFKEQETRAEAERQLASLEQTPPQEREQLLLMSVVV</sequence>
<protein>
    <submittedName>
        <fullName evidence="1">Uncharacterized protein</fullName>
    </submittedName>
</protein>